<evidence type="ECO:0000313" key="2">
    <source>
        <dbReference type="Proteomes" id="UP000637383"/>
    </source>
</evidence>
<protein>
    <recommendedName>
        <fullName evidence="3">DUF86 domain-containing protein</fullName>
    </recommendedName>
</protein>
<reference evidence="1 2" key="1">
    <citation type="journal article" date="2020" name="ISME J.">
        <title>Comparative genomics reveals insights into cyanobacterial evolution and habitat adaptation.</title>
        <authorList>
            <person name="Chen M.Y."/>
            <person name="Teng W.K."/>
            <person name="Zhao L."/>
            <person name="Hu C.X."/>
            <person name="Zhou Y.K."/>
            <person name="Han B.P."/>
            <person name="Song L.R."/>
            <person name="Shu W.S."/>
        </authorList>
    </citation>
    <scope>NUCLEOTIDE SEQUENCE [LARGE SCALE GENOMIC DNA]</scope>
    <source>
        <strain evidence="1 2">FACHB-159</strain>
    </source>
</reference>
<dbReference type="EMBL" id="JACJTU010000120">
    <property type="protein sequence ID" value="MBD2739806.1"/>
    <property type="molecule type" value="Genomic_DNA"/>
</dbReference>
<dbReference type="Proteomes" id="UP000637383">
    <property type="component" value="Unassembled WGS sequence"/>
</dbReference>
<dbReference type="RefSeq" id="WP_190960281.1">
    <property type="nucleotide sequence ID" value="NZ_JACJTU010000120.1"/>
</dbReference>
<organism evidence="1 2">
    <name type="scientific">Nostoc paludosum FACHB-159</name>
    <dbReference type="NCBI Taxonomy" id="2692908"/>
    <lineage>
        <taxon>Bacteria</taxon>
        <taxon>Bacillati</taxon>
        <taxon>Cyanobacteriota</taxon>
        <taxon>Cyanophyceae</taxon>
        <taxon>Nostocales</taxon>
        <taxon>Nostocaceae</taxon>
        <taxon>Nostoc</taxon>
    </lineage>
</organism>
<comment type="caution">
    <text evidence="1">The sequence shown here is derived from an EMBL/GenBank/DDBJ whole genome shotgun (WGS) entry which is preliminary data.</text>
</comment>
<keyword evidence="2" id="KW-1185">Reference proteome</keyword>
<evidence type="ECO:0008006" key="3">
    <source>
        <dbReference type="Google" id="ProtNLM"/>
    </source>
</evidence>
<proteinExistence type="predicted"/>
<sequence>MEPNEMLRTFNICYAQIQAIAQDANWLALANQQDVEPEMKTHLGDVLHYLGEAMDCIEPFIDVKVNQKVQT</sequence>
<evidence type="ECO:0000313" key="1">
    <source>
        <dbReference type="EMBL" id="MBD2739806.1"/>
    </source>
</evidence>
<accession>A0ABR8KJU1</accession>
<name>A0ABR8KJU1_9NOSO</name>
<gene>
    <name evidence="1" type="ORF">H6H03_39225</name>
</gene>